<proteinExistence type="predicted"/>
<feature type="compositionally biased region" description="Polar residues" evidence="1">
    <location>
        <begin position="1"/>
        <end position="11"/>
    </location>
</feature>
<comment type="caution">
    <text evidence="2">The sequence shown here is derived from an EMBL/GenBank/DDBJ whole genome shotgun (WGS) entry which is preliminary data.</text>
</comment>
<evidence type="ECO:0000313" key="3">
    <source>
        <dbReference type="Proteomes" id="UP000034164"/>
    </source>
</evidence>
<protein>
    <recommendedName>
        <fullName evidence="4">BZIP domain-containing protein</fullName>
    </recommendedName>
</protein>
<dbReference type="OrthoDB" id="194358at2759"/>
<organism evidence="2 3">
    <name type="scientific">[Emmonsia] crescens</name>
    <dbReference type="NCBI Taxonomy" id="73230"/>
    <lineage>
        <taxon>Eukaryota</taxon>
        <taxon>Fungi</taxon>
        <taxon>Dikarya</taxon>
        <taxon>Ascomycota</taxon>
        <taxon>Pezizomycotina</taxon>
        <taxon>Eurotiomycetes</taxon>
        <taxon>Eurotiomycetidae</taxon>
        <taxon>Onygenales</taxon>
        <taxon>Ajellomycetaceae</taxon>
        <taxon>Emergomyces</taxon>
    </lineage>
</organism>
<evidence type="ECO:0000256" key="1">
    <source>
        <dbReference type="SAM" id="MobiDB-lite"/>
    </source>
</evidence>
<evidence type="ECO:0000313" key="2">
    <source>
        <dbReference type="EMBL" id="KKZ64325.1"/>
    </source>
</evidence>
<feature type="region of interest" description="Disordered" evidence="1">
    <location>
        <begin position="395"/>
        <end position="426"/>
    </location>
</feature>
<feature type="region of interest" description="Disordered" evidence="1">
    <location>
        <begin position="1"/>
        <end position="83"/>
    </location>
</feature>
<dbReference type="Proteomes" id="UP000034164">
    <property type="component" value="Unassembled WGS sequence"/>
</dbReference>
<reference evidence="3" key="1">
    <citation type="journal article" date="2015" name="PLoS Genet.">
        <title>The dynamic genome and transcriptome of the human fungal pathogen Blastomyces and close relative Emmonsia.</title>
        <authorList>
            <person name="Munoz J.F."/>
            <person name="Gauthier G.M."/>
            <person name="Desjardins C.A."/>
            <person name="Gallo J.E."/>
            <person name="Holder J."/>
            <person name="Sullivan T.D."/>
            <person name="Marty A.J."/>
            <person name="Carmen J.C."/>
            <person name="Chen Z."/>
            <person name="Ding L."/>
            <person name="Gujja S."/>
            <person name="Magrini V."/>
            <person name="Misas E."/>
            <person name="Mitreva M."/>
            <person name="Priest M."/>
            <person name="Saif S."/>
            <person name="Whiston E.A."/>
            <person name="Young S."/>
            <person name="Zeng Q."/>
            <person name="Goldman W.E."/>
            <person name="Mardis E.R."/>
            <person name="Taylor J.W."/>
            <person name="McEwen J.G."/>
            <person name="Clay O.K."/>
            <person name="Klein B.S."/>
            <person name="Cuomo C.A."/>
        </authorList>
    </citation>
    <scope>NUCLEOTIDE SEQUENCE [LARGE SCALE GENOMIC DNA]</scope>
    <source>
        <strain evidence="3">UAMH 3008</strain>
    </source>
</reference>
<name>A0A0G2I2D2_9EURO</name>
<evidence type="ECO:0008006" key="4">
    <source>
        <dbReference type="Google" id="ProtNLM"/>
    </source>
</evidence>
<feature type="compositionally biased region" description="Polar residues" evidence="1">
    <location>
        <begin position="395"/>
        <end position="410"/>
    </location>
</feature>
<gene>
    <name evidence="2" type="ORF">EMCG_09709</name>
</gene>
<accession>A0A0G2I2D2</accession>
<feature type="compositionally biased region" description="Basic residues" evidence="1">
    <location>
        <begin position="33"/>
        <end position="42"/>
    </location>
</feature>
<dbReference type="AlphaFoldDB" id="A0A0G2I2D2"/>
<feature type="compositionally biased region" description="Basic and acidic residues" evidence="1">
    <location>
        <begin position="43"/>
        <end position="80"/>
    </location>
</feature>
<sequence>MFESSEPNSKSEMPLMLPIERSRKEIRREKNRLAQRRHREAKRKSASETHSYDHVHQDQAKDNASSLERRKSQSPDHHAADPMNLDFFKEMGSIPDALEAKRMEKELIDELTNIDSSWEPNFYPENSIQNHPSHTTPETATLPDYLLNAMADDRAHPAMSEINRWRRNSGCSSPFKPAALTTLPNPPLIPLDYLDKDQLPSLSERYHSQQPGFKSVAAATSRPRDLNRGIFHSEDTESHEEHQFNTAMDRPNDFDKSFQPLSQEIITTVAEASGRSNINTCKNKRRRTSYGAGERRLERILSVIEEEGYESLDAVAAEYYIGQFPKDSLLASEQFHSRTRRLGRLLHQVHQSSKGWSKKEAAGYRDIVIRAAEELFQEEVRSRIREPNEVLIHQQQRASPSLSSINSPWMSSHEDPDISGTAAKASQKDTRVSAYAAVRNLLRERDLAPVLMQDVSRLQNTVPETFTLLTELARASRLRRSDQSVSVCLFLQMLGL</sequence>
<dbReference type="VEuPathDB" id="FungiDB:EMCG_09709"/>
<feature type="compositionally biased region" description="Basic and acidic residues" evidence="1">
    <location>
        <begin position="20"/>
        <end position="32"/>
    </location>
</feature>
<dbReference type="EMBL" id="LCZI01000809">
    <property type="protein sequence ID" value="KKZ64325.1"/>
    <property type="molecule type" value="Genomic_DNA"/>
</dbReference>